<dbReference type="RefSeq" id="WP_289963346.1">
    <property type="nucleotide sequence ID" value="NZ_JAUEOZ010000002.1"/>
</dbReference>
<evidence type="ECO:0000256" key="1">
    <source>
        <dbReference type="ARBA" id="ARBA00022679"/>
    </source>
</evidence>
<dbReference type="PROSITE" id="PS51480">
    <property type="entry name" value="DHAL"/>
    <property type="match status" value="1"/>
</dbReference>
<feature type="domain" description="DhaL" evidence="3">
    <location>
        <begin position="7"/>
        <end position="205"/>
    </location>
</feature>
<dbReference type="SMART" id="SM01120">
    <property type="entry name" value="Dak2"/>
    <property type="match status" value="1"/>
</dbReference>
<reference evidence="4" key="1">
    <citation type="submission" date="2024-05" db="EMBL/GenBank/DDBJ databases">
        <title>Genome Sequences of Four Agar- Degrading Marine Bacteria.</title>
        <authorList>
            <person name="Phillips E.K."/>
            <person name="Shaffer J.C."/>
            <person name="Henson M.W."/>
            <person name="Temperton B."/>
            <person name="Thrash C.J."/>
            <person name="Martin M.O."/>
        </authorList>
    </citation>
    <scope>NUCLEOTIDE SEQUENCE</scope>
    <source>
        <strain evidence="4">EKP203</strain>
    </source>
</reference>
<dbReference type="SUPFAM" id="SSF101473">
    <property type="entry name" value="DhaL-like"/>
    <property type="match status" value="1"/>
</dbReference>
<dbReference type="InterPro" id="IPR036117">
    <property type="entry name" value="DhaL_dom_sf"/>
</dbReference>
<dbReference type="Gene3D" id="1.25.40.340">
    <property type="match status" value="1"/>
</dbReference>
<dbReference type="Pfam" id="PF02734">
    <property type="entry name" value="Dak2"/>
    <property type="match status" value="1"/>
</dbReference>
<dbReference type="PANTHER" id="PTHR28629:SF4">
    <property type="entry name" value="TRIOKINASE_FMN CYCLASE"/>
    <property type="match status" value="1"/>
</dbReference>
<dbReference type="PANTHER" id="PTHR28629">
    <property type="entry name" value="TRIOKINASE/FMN CYCLASE"/>
    <property type="match status" value="1"/>
</dbReference>
<dbReference type="InterPro" id="IPR004007">
    <property type="entry name" value="DhaL_dom"/>
</dbReference>
<evidence type="ECO:0000313" key="5">
    <source>
        <dbReference type="Proteomes" id="UP001169719"/>
    </source>
</evidence>
<gene>
    <name evidence="4" type="ORF">QWJ08_18255</name>
</gene>
<keyword evidence="2" id="KW-0418">Kinase</keyword>
<protein>
    <submittedName>
        <fullName evidence="4">DAK2 domain-containing protein</fullName>
    </submittedName>
</protein>
<evidence type="ECO:0000259" key="3">
    <source>
        <dbReference type="PROSITE" id="PS51480"/>
    </source>
</evidence>
<sequence>MIMFNQETMNHMLLYAAGRIINKVSYFNDLDSHTGDGDHGTTLLRVCHCIEATLAKPEKNWAKQYDDLGWLIMSQDGGSAGMLIGNFYIGLSQGLTQPILTPNEAAKAFRLGLQRVQHFSGAKRGDKTMLDALIPAVEAMESAALDGGTASDMCFKAAEAAQLGAEETIGMKASRGRAKNMGENSRGFIDPGAASIAMLFESFGLYFIKERAEEEELCDG</sequence>
<dbReference type="EMBL" id="JAUEOZ010000002">
    <property type="protein sequence ID" value="MDN2483289.1"/>
    <property type="molecule type" value="Genomic_DNA"/>
</dbReference>
<dbReference type="InterPro" id="IPR050861">
    <property type="entry name" value="Dihydroxyacetone_Kinase"/>
</dbReference>
<keyword evidence="5" id="KW-1185">Reference proteome</keyword>
<evidence type="ECO:0000313" key="4">
    <source>
        <dbReference type="EMBL" id="MDN2483289.1"/>
    </source>
</evidence>
<proteinExistence type="predicted"/>
<comment type="caution">
    <text evidence="4">The sequence shown here is derived from an EMBL/GenBank/DDBJ whole genome shotgun (WGS) entry which is preliminary data.</text>
</comment>
<dbReference type="Proteomes" id="UP001169719">
    <property type="component" value="Unassembled WGS sequence"/>
</dbReference>
<accession>A0ABT7Y6C6</accession>
<organism evidence="4 5">
    <name type="scientific">Vibrio agarivorans</name>
    <dbReference type="NCBI Taxonomy" id="153622"/>
    <lineage>
        <taxon>Bacteria</taxon>
        <taxon>Pseudomonadati</taxon>
        <taxon>Pseudomonadota</taxon>
        <taxon>Gammaproteobacteria</taxon>
        <taxon>Vibrionales</taxon>
        <taxon>Vibrionaceae</taxon>
        <taxon>Vibrio</taxon>
    </lineage>
</organism>
<evidence type="ECO:0000256" key="2">
    <source>
        <dbReference type="ARBA" id="ARBA00022777"/>
    </source>
</evidence>
<name>A0ABT7Y6C6_9VIBR</name>
<keyword evidence="1" id="KW-0808">Transferase</keyword>